<dbReference type="EMBL" id="MU864382">
    <property type="protein sequence ID" value="KAK4188904.1"/>
    <property type="molecule type" value="Genomic_DNA"/>
</dbReference>
<accession>A0AAN7AJG2</accession>
<reference evidence="2" key="1">
    <citation type="journal article" date="2023" name="Mol. Phylogenet. Evol.">
        <title>Genome-scale phylogeny and comparative genomics of the fungal order Sordariales.</title>
        <authorList>
            <person name="Hensen N."/>
            <person name="Bonometti L."/>
            <person name="Westerberg I."/>
            <person name="Brannstrom I.O."/>
            <person name="Guillou S."/>
            <person name="Cros-Aarteil S."/>
            <person name="Calhoun S."/>
            <person name="Haridas S."/>
            <person name="Kuo A."/>
            <person name="Mondo S."/>
            <person name="Pangilinan J."/>
            <person name="Riley R."/>
            <person name="LaButti K."/>
            <person name="Andreopoulos B."/>
            <person name="Lipzen A."/>
            <person name="Chen C."/>
            <person name="Yan M."/>
            <person name="Daum C."/>
            <person name="Ng V."/>
            <person name="Clum A."/>
            <person name="Steindorff A."/>
            <person name="Ohm R.A."/>
            <person name="Martin F."/>
            <person name="Silar P."/>
            <person name="Natvig D.O."/>
            <person name="Lalanne C."/>
            <person name="Gautier V."/>
            <person name="Ament-Velasquez S.L."/>
            <person name="Kruys A."/>
            <person name="Hutchinson M.I."/>
            <person name="Powell A.J."/>
            <person name="Barry K."/>
            <person name="Miller A.N."/>
            <person name="Grigoriev I.V."/>
            <person name="Debuchy R."/>
            <person name="Gladieux P."/>
            <person name="Hiltunen Thoren M."/>
            <person name="Johannesson H."/>
        </authorList>
    </citation>
    <scope>NUCLEOTIDE SEQUENCE</scope>
    <source>
        <strain evidence="2">PSN309</strain>
    </source>
</reference>
<reference evidence="2" key="2">
    <citation type="submission" date="2023-05" db="EMBL/GenBank/DDBJ databases">
        <authorList>
            <consortium name="Lawrence Berkeley National Laboratory"/>
            <person name="Steindorff A."/>
            <person name="Hensen N."/>
            <person name="Bonometti L."/>
            <person name="Westerberg I."/>
            <person name="Brannstrom I.O."/>
            <person name="Guillou S."/>
            <person name="Cros-Aarteil S."/>
            <person name="Calhoun S."/>
            <person name="Haridas S."/>
            <person name="Kuo A."/>
            <person name="Mondo S."/>
            <person name="Pangilinan J."/>
            <person name="Riley R."/>
            <person name="Labutti K."/>
            <person name="Andreopoulos B."/>
            <person name="Lipzen A."/>
            <person name="Chen C."/>
            <person name="Yanf M."/>
            <person name="Daum C."/>
            <person name="Ng V."/>
            <person name="Clum A."/>
            <person name="Ohm R."/>
            <person name="Martin F."/>
            <person name="Silar P."/>
            <person name="Natvig D."/>
            <person name="Lalanne C."/>
            <person name="Gautier V."/>
            <person name="Ament-Velasquez S.L."/>
            <person name="Kruys A."/>
            <person name="Hutchinson M.I."/>
            <person name="Powell A.J."/>
            <person name="Barry K."/>
            <person name="Miller A.N."/>
            <person name="Grigoriev I.V."/>
            <person name="Debuchy R."/>
            <person name="Gladieux P."/>
            <person name="Thoren M.H."/>
            <person name="Johannesson H."/>
        </authorList>
    </citation>
    <scope>NUCLEOTIDE SEQUENCE</scope>
    <source>
        <strain evidence="2">PSN309</strain>
    </source>
</reference>
<protein>
    <submittedName>
        <fullName evidence="2">Uncharacterized protein</fullName>
    </submittedName>
</protein>
<dbReference type="AlphaFoldDB" id="A0AAN7AJG2"/>
<comment type="caution">
    <text evidence="2">The sequence shown here is derived from an EMBL/GenBank/DDBJ whole genome shotgun (WGS) entry which is preliminary data.</text>
</comment>
<organism evidence="2 3">
    <name type="scientific">Podospora australis</name>
    <dbReference type="NCBI Taxonomy" id="1536484"/>
    <lineage>
        <taxon>Eukaryota</taxon>
        <taxon>Fungi</taxon>
        <taxon>Dikarya</taxon>
        <taxon>Ascomycota</taxon>
        <taxon>Pezizomycotina</taxon>
        <taxon>Sordariomycetes</taxon>
        <taxon>Sordariomycetidae</taxon>
        <taxon>Sordariales</taxon>
        <taxon>Podosporaceae</taxon>
        <taxon>Podospora</taxon>
    </lineage>
</organism>
<gene>
    <name evidence="2" type="ORF">QBC35DRAFT_495084</name>
</gene>
<evidence type="ECO:0000313" key="2">
    <source>
        <dbReference type="EMBL" id="KAK4188904.1"/>
    </source>
</evidence>
<feature type="compositionally biased region" description="Low complexity" evidence="1">
    <location>
        <begin position="200"/>
        <end position="217"/>
    </location>
</feature>
<sequence length="227" mass="24608">MGMGCFGKRHSNNSSTPAAAGTNTRPLPQQPTTTSTPATRQLQDIARRSNIADSKTTKRTMMNQPAGERPSDESSSSMKPMLQNTEDVDKTTTVAPAVTHEVIKPQVHEIVETKVHRDIHTHEVHRTVQPVYDVEVLPPKHYVPGPPGPNGEETLIQVPENKLPECTGTNQNWHIAQGRGESCSSASLQHNERGLKRTDATAATQQSPTASTTSATSQPPPKSMLDV</sequence>
<dbReference type="PANTHER" id="PTHR38703:SF1">
    <property type="entry name" value="ALLERGEN"/>
    <property type="match status" value="1"/>
</dbReference>
<feature type="region of interest" description="Disordered" evidence="1">
    <location>
        <begin position="180"/>
        <end position="227"/>
    </location>
</feature>
<dbReference type="Proteomes" id="UP001302126">
    <property type="component" value="Unassembled WGS sequence"/>
</dbReference>
<feature type="compositionally biased region" description="Polar residues" evidence="1">
    <location>
        <begin position="51"/>
        <end position="63"/>
    </location>
</feature>
<feature type="compositionally biased region" description="Low complexity" evidence="1">
    <location>
        <begin position="22"/>
        <end position="43"/>
    </location>
</feature>
<keyword evidence="3" id="KW-1185">Reference proteome</keyword>
<evidence type="ECO:0000313" key="3">
    <source>
        <dbReference type="Proteomes" id="UP001302126"/>
    </source>
</evidence>
<evidence type="ECO:0000256" key="1">
    <source>
        <dbReference type="SAM" id="MobiDB-lite"/>
    </source>
</evidence>
<feature type="compositionally biased region" description="Pro residues" evidence="1">
    <location>
        <begin position="218"/>
        <end position="227"/>
    </location>
</feature>
<feature type="region of interest" description="Disordered" evidence="1">
    <location>
        <begin position="1"/>
        <end position="80"/>
    </location>
</feature>
<proteinExistence type="predicted"/>
<feature type="compositionally biased region" description="Basic and acidic residues" evidence="1">
    <location>
        <begin position="190"/>
        <end position="199"/>
    </location>
</feature>
<dbReference type="PANTHER" id="PTHR38703">
    <property type="entry name" value="CHROMOSOME 8, WHOLE GENOME SHOTGUN SEQUENCE"/>
    <property type="match status" value="1"/>
</dbReference>
<name>A0AAN7AJG2_9PEZI</name>